<evidence type="ECO:0000313" key="8">
    <source>
        <dbReference type="Proteomes" id="UP001530315"/>
    </source>
</evidence>
<feature type="compositionally biased region" description="Low complexity" evidence="5">
    <location>
        <begin position="39"/>
        <end position="53"/>
    </location>
</feature>
<comment type="similarity">
    <text evidence="1">Belongs to the SCO1/2 family.</text>
</comment>
<evidence type="ECO:0000256" key="3">
    <source>
        <dbReference type="PIRSR" id="PIRSR603782-1"/>
    </source>
</evidence>
<dbReference type="FunFam" id="3.40.30.10:FF:000013">
    <property type="entry name" value="Blast:Protein SCO1 homolog, mitochondrial"/>
    <property type="match status" value="1"/>
</dbReference>
<dbReference type="InterPro" id="IPR036249">
    <property type="entry name" value="Thioredoxin-like_sf"/>
</dbReference>
<evidence type="ECO:0000256" key="2">
    <source>
        <dbReference type="ARBA" id="ARBA00023008"/>
    </source>
</evidence>
<evidence type="ECO:0000256" key="5">
    <source>
        <dbReference type="SAM" id="MobiDB-lite"/>
    </source>
</evidence>
<dbReference type="PANTHER" id="PTHR12151:SF5">
    <property type="entry name" value="AT19154P"/>
    <property type="match status" value="1"/>
</dbReference>
<reference evidence="7 8" key="1">
    <citation type="submission" date="2024-10" db="EMBL/GenBank/DDBJ databases">
        <title>Updated reference genomes for cyclostephanoid diatoms.</title>
        <authorList>
            <person name="Roberts W.R."/>
            <person name="Alverson A.J."/>
        </authorList>
    </citation>
    <scope>NUCLEOTIDE SEQUENCE [LARGE SCALE GENOMIC DNA]</scope>
    <source>
        <strain evidence="7 8">AJA276-08</strain>
    </source>
</reference>
<dbReference type="InterPro" id="IPR003782">
    <property type="entry name" value="SCO1/SenC"/>
</dbReference>
<name>A0ABD3MF04_9STRA</name>
<feature type="disulfide bond" description="Redox-active" evidence="4">
    <location>
        <begin position="199"/>
        <end position="203"/>
    </location>
</feature>
<dbReference type="PANTHER" id="PTHR12151">
    <property type="entry name" value="ELECTRON TRANSPORT PROTIN SCO1/SENC FAMILY MEMBER"/>
    <property type="match status" value="1"/>
</dbReference>
<gene>
    <name evidence="7" type="ORF">ACHAW5_002770</name>
</gene>
<dbReference type="PROSITE" id="PS51352">
    <property type="entry name" value="THIOREDOXIN_2"/>
    <property type="match status" value="1"/>
</dbReference>
<evidence type="ECO:0000259" key="6">
    <source>
        <dbReference type="PROSITE" id="PS51352"/>
    </source>
</evidence>
<comment type="caution">
    <text evidence="7">The sequence shown here is derived from an EMBL/GenBank/DDBJ whole genome shotgun (WGS) entry which is preliminary data.</text>
</comment>
<feature type="binding site" evidence="3">
    <location>
        <position position="203"/>
    </location>
    <ligand>
        <name>Cu cation</name>
        <dbReference type="ChEBI" id="CHEBI:23378"/>
    </ligand>
</feature>
<dbReference type="SUPFAM" id="SSF52833">
    <property type="entry name" value="Thioredoxin-like"/>
    <property type="match status" value="1"/>
</dbReference>
<dbReference type="Gene3D" id="3.40.30.10">
    <property type="entry name" value="Glutaredoxin"/>
    <property type="match status" value="1"/>
</dbReference>
<keyword evidence="8" id="KW-1185">Reference proteome</keyword>
<keyword evidence="2 3" id="KW-0186">Copper</keyword>
<dbReference type="CDD" id="cd02968">
    <property type="entry name" value="SCO"/>
    <property type="match status" value="1"/>
</dbReference>
<feature type="domain" description="Thioredoxin" evidence="6">
    <location>
        <begin position="157"/>
        <end position="328"/>
    </location>
</feature>
<feature type="binding site" evidence="3">
    <location>
        <position position="292"/>
    </location>
    <ligand>
        <name>Cu cation</name>
        <dbReference type="ChEBI" id="CHEBI:23378"/>
    </ligand>
</feature>
<keyword evidence="4" id="KW-1015">Disulfide bond</keyword>
<feature type="region of interest" description="Disordered" evidence="5">
    <location>
        <begin position="28"/>
        <end position="59"/>
    </location>
</feature>
<protein>
    <recommendedName>
        <fullName evidence="6">Thioredoxin domain-containing protein</fullName>
    </recommendedName>
</protein>
<proteinExistence type="inferred from homology"/>
<evidence type="ECO:0000256" key="1">
    <source>
        <dbReference type="ARBA" id="ARBA00010996"/>
    </source>
</evidence>
<dbReference type="AlphaFoldDB" id="A0ABD3MF04"/>
<dbReference type="EMBL" id="JALLAZ020001834">
    <property type="protein sequence ID" value="KAL3762182.1"/>
    <property type="molecule type" value="Genomic_DNA"/>
</dbReference>
<feature type="binding site" evidence="3">
    <location>
        <position position="199"/>
    </location>
    <ligand>
        <name>Cu cation</name>
        <dbReference type="ChEBI" id="CHEBI:23378"/>
    </ligand>
</feature>
<keyword evidence="3" id="KW-0479">Metal-binding</keyword>
<dbReference type="Proteomes" id="UP001530315">
    <property type="component" value="Unassembled WGS sequence"/>
</dbReference>
<accession>A0ABD3MF04</accession>
<dbReference type="InterPro" id="IPR013766">
    <property type="entry name" value="Thioredoxin_domain"/>
</dbReference>
<evidence type="ECO:0000313" key="7">
    <source>
        <dbReference type="EMBL" id="KAL3762182.1"/>
    </source>
</evidence>
<organism evidence="7 8">
    <name type="scientific">Stephanodiscus triporus</name>
    <dbReference type="NCBI Taxonomy" id="2934178"/>
    <lineage>
        <taxon>Eukaryota</taxon>
        <taxon>Sar</taxon>
        <taxon>Stramenopiles</taxon>
        <taxon>Ochrophyta</taxon>
        <taxon>Bacillariophyta</taxon>
        <taxon>Coscinodiscophyceae</taxon>
        <taxon>Thalassiosirophycidae</taxon>
        <taxon>Stephanodiscales</taxon>
        <taxon>Stephanodiscaceae</taxon>
        <taxon>Stephanodiscus</taxon>
    </lineage>
</organism>
<dbReference type="Pfam" id="PF02630">
    <property type="entry name" value="SCO1-SenC"/>
    <property type="match status" value="1"/>
</dbReference>
<sequence>MIITTGRLCSVRNAGVIARHYANYRPSSAGKHFRDSIRANSNGSPSSASSPPNTDAGATVPASIKYAKTTAGTGDPEGLGASPAFSTRGPVTWPALGLVAIAAASAVAYYKIERERRLENAMGKIVSSESGWSPNPELLARRKYVKTEWGWFPKEDAFGGAGKPAIGGPWSLVDLDGNLVTDQSFVGKWTLLYFGFARCPDICPSEMVKVGKVMDMLKKEHPDLHKNMQPIFVSIDPARDSLKALRDYANDFHPSFVFLTGAPQQVQAMAKKYRVYMSKADETDDGDYLVDHSIVIYLHDETGDIADCFTQSMRPSDVVEKVVERMTFVPKY</sequence>
<evidence type="ECO:0000256" key="4">
    <source>
        <dbReference type="PIRSR" id="PIRSR603782-2"/>
    </source>
</evidence>